<dbReference type="InterPro" id="IPR027463">
    <property type="entry name" value="AcrB_DN_DC_subdom"/>
</dbReference>
<feature type="transmembrane region" description="Helical" evidence="1">
    <location>
        <begin position="963"/>
        <end position="985"/>
    </location>
</feature>
<evidence type="ECO:0000259" key="2">
    <source>
        <dbReference type="PROSITE" id="PS50156"/>
    </source>
</evidence>
<dbReference type="PANTHER" id="PTHR32063:SF0">
    <property type="entry name" value="SWARMING MOTILITY PROTEIN SWRC"/>
    <property type="match status" value="1"/>
</dbReference>
<dbReference type="PROSITE" id="PS50156">
    <property type="entry name" value="SSD"/>
    <property type="match status" value="1"/>
</dbReference>
<dbReference type="EMBL" id="STFF01000013">
    <property type="protein sequence ID" value="THU31546.1"/>
    <property type="molecule type" value="Genomic_DNA"/>
</dbReference>
<dbReference type="RefSeq" id="WP_136580552.1">
    <property type="nucleotide sequence ID" value="NZ_STFF01000013.1"/>
</dbReference>
<dbReference type="AlphaFoldDB" id="A0A4V4GZ66"/>
<dbReference type="Pfam" id="PF00873">
    <property type="entry name" value="ACR_tran"/>
    <property type="match status" value="1"/>
</dbReference>
<dbReference type="Gene3D" id="3.30.70.1440">
    <property type="entry name" value="Multidrug efflux transporter AcrB pore domain"/>
    <property type="match status" value="1"/>
</dbReference>
<evidence type="ECO:0000313" key="4">
    <source>
        <dbReference type="Proteomes" id="UP000306918"/>
    </source>
</evidence>
<evidence type="ECO:0000313" key="3">
    <source>
        <dbReference type="EMBL" id="THU31546.1"/>
    </source>
</evidence>
<protein>
    <submittedName>
        <fullName evidence="3">Efflux RND transporter permease subunit</fullName>
    </submittedName>
</protein>
<dbReference type="InterPro" id="IPR000731">
    <property type="entry name" value="SSD"/>
</dbReference>
<feature type="transmembrane region" description="Helical" evidence="1">
    <location>
        <begin position="991"/>
        <end position="1017"/>
    </location>
</feature>
<dbReference type="PANTHER" id="PTHR32063">
    <property type="match status" value="1"/>
</dbReference>
<feature type="transmembrane region" description="Helical" evidence="1">
    <location>
        <begin position="359"/>
        <end position="379"/>
    </location>
</feature>
<keyword evidence="1" id="KW-0812">Transmembrane</keyword>
<dbReference type="Gene3D" id="3.30.70.1430">
    <property type="entry name" value="Multidrug efflux transporter AcrB pore domain"/>
    <property type="match status" value="2"/>
</dbReference>
<feature type="domain" description="SSD" evidence="2">
    <location>
        <begin position="358"/>
        <end position="487"/>
    </location>
</feature>
<keyword evidence="4" id="KW-1185">Reference proteome</keyword>
<dbReference type="OrthoDB" id="9757876at2"/>
<feature type="transmembrane region" description="Helical" evidence="1">
    <location>
        <begin position="862"/>
        <end position="881"/>
    </location>
</feature>
<sequence length="1038" mass="113322">MSLTELSIKRPTLIVVIFSVLGLIGIVSYFSIGYELLPKMSKQIITISTSYPGAAPSEVENAVTKEIEDAVSSLEKLDNIKSKSLEGQSNVIVEFKADVDIDQAMQDAQRKVNAIASRLPEDAKDPVVSKFSVDEAPIMKMSVAAKTDNRALYDVVKQRIVPLLSKLEGVANVGIMGGEERQIRVNIHRKKVELYGLDVQQVLNAIETSNLDFPAGSVKNTQGETTVRLAGKFKEPKDIEAVVIANRDGRAIHLNDVAVVIDGIKETETISRYNANTAIGLLVYKQTDANAVQVSRQMEAEIKELEKEYAADGLTFAIAQDSSEFTMKAAEAVNHDLMLAILLVALVMLVFLHSMRNAIIVMVAIPASLVSTFIGIHMFGFTFNLMTLLALSLVVGILVDDSIVVLENIQRHMEMGKDKRRAALDGRNEIGFTAMSITLVDVVVFLPITLVDGLIADILRQFSLVVVVSTLMSLFVCFTLTPLLVSRFGKLTHPNPRKVGGRIILWVEKHINRLTDNYSNLLKWSLSHKRWVLIITLGLLVGSFSLVGGGFIGNEFVNMGDRGELVVKVELPKDATIEQTNLKTQEVERYILSKKEVVNVFSSMGKSDNQFAAQGERHLAEVSVKLVDKSERTVSTEKFSQQIKKELQEHITGAKIRISNVDIMGSTSEAPIQVVLSGSNVNQLLSYADTVLQKIKTVPGAMDAKISIENDKPEVSIRIDKDKMMALGLRMDQVGSTIKLAFSGNSDAQLSEGQYDYDITVKLDAFDRESVNDLQQLSFVNGAGQAIRLNQFAAVEKTIGPAKLERKDRISSVTVSSEVSGRPQGTVGEEIKAAIEKDPLPAGVSIEYEGNMKQQAEAFGSMGYALIASIIFVYLIMVALYNSYIYPFVVLFSIPVAMVGALLALALAMQSLNIFSLLGIIMLIGLVAKNAILLVDCANQLKQQGYKTVEALLESGRTRLRPILMTTIAMVIGMLPLALASGAGAEWKNGMAWALIGGLTSSMLLTLVVVPVIYLIVDRIVAKFSRKTVEALPSPVLA</sequence>
<accession>A0A4V4GZ66</accession>
<feature type="transmembrane region" description="Helical" evidence="1">
    <location>
        <begin position="888"/>
        <end position="908"/>
    </location>
</feature>
<name>A0A4V4GZ66_9BACT</name>
<keyword evidence="1" id="KW-1133">Transmembrane helix</keyword>
<dbReference type="SUPFAM" id="SSF82714">
    <property type="entry name" value="Multidrug efflux transporter AcrB TolC docking domain, DN and DC subdomains"/>
    <property type="match status" value="2"/>
</dbReference>
<feature type="transmembrane region" description="Helical" evidence="1">
    <location>
        <begin position="462"/>
        <end position="485"/>
    </location>
</feature>
<feature type="transmembrane region" description="Helical" evidence="1">
    <location>
        <begin position="430"/>
        <end position="450"/>
    </location>
</feature>
<feature type="transmembrane region" description="Helical" evidence="1">
    <location>
        <begin position="332"/>
        <end position="352"/>
    </location>
</feature>
<dbReference type="PRINTS" id="PR00702">
    <property type="entry name" value="ACRIFLAVINRP"/>
</dbReference>
<dbReference type="SUPFAM" id="SSF82866">
    <property type="entry name" value="Multidrug efflux transporter AcrB transmembrane domain"/>
    <property type="match status" value="2"/>
</dbReference>
<organism evidence="3 4">
    <name type="scientific">Niastella caeni</name>
    <dbReference type="NCBI Taxonomy" id="2569763"/>
    <lineage>
        <taxon>Bacteria</taxon>
        <taxon>Pseudomonadati</taxon>
        <taxon>Bacteroidota</taxon>
        <taxon>Chitinophagia</taxon>
        <taxon>Chitinophagales</taxon>
        <taxon>Chitinophagaceae</taxon>
        <taxon>Niastella</taxon>
    </lineage>
</organism>
<feature type="transmembrane region" description="Helical" evidence="1">
    <location>
        <begin position="385"/>
        <end position="409"/>
    </location>
</feature>
<dbReference type="GO" id="GO:0005886">
    <property type="term" value="C:plasma membrane"/>
    <property type="evidence" value="ECO:0007669"/>
    <property type="project" value="TreeGrafter"/>
</dbReference>
<comment type="caution">
    <text evidence="3">The sequence shown here is derived from an EMBL/GenBank/DDBJ whole genome shotgun (WGS) entry which is preliminary data.</text>
</comment>
<gene>
    <name evidence="3" type="ORF">FAM09_28385</name>
</gene>
<dbReference type="SUPFAM" id="SSF82693">
    <property type="entry name" value="Multidrug efflux transporter AcrB pore domain, PN1, PN2, PC1 and PC2 subdomains"/>
    <property type="match status" value="3"/>
</dbReference>
<dbReference type="Proteomes" id="UP000306918">
    <property type="component" value="Unassembled WGS sequence"/>
</dbReference>
<dbReference type="Gene3D" id="1.20.1640.10">
    <property type="entry name" value="Multidrug efflux transporter AcrB transmembrane domain"/>
    <property type="match status" value="2"/>
</dbReference>
<feature type="transmembrane region" description="Helical" evidence="1">
    <location>
        <begin position="914"/>
        <end position="935"/>
    </location>
</feature>
<keyword evidence="1" id="KW-0472">Membrane</keyword>
<dbReference type="InterPro" id="IPR001036">
    <property type="entry name" value="Acrflvin-R"/>
</dbReference>
<proteinExistence type="predicted"/>
<feature type="transmembrane region" description="Helical" evidence="1">
    <location>
        <begin position="12"/>
        <end position="32"/>
    </location>
</feature>
<feature type="transmembrane region" description="Helical" evidence="1">
    <location>
        <begin position="531"/>
        <end position="552"/>
    </location>
</feature>
<dbReference type="Gene3D" id="3.30.70.1320">
    <property type="entry name" value="Multidrug efflux transporter AcrB pore domain like"/>
    <property type="match status" value="1"/>
</dbReference>
<dbReference type="Gene3D" id="3.30.2090.10">
    <property type="entry name" value="Multidrug efflux transporter AcrB TolC docking domain, DN and DC subdomains"/>
    <property type="match status" value="2"/>
</dbReference>
<reference evidence="3 4" key="1">
    <citation type="submission" date="2019-04" db="EMBL/GenBank/DDBJ databases">
        <title>Niastella caeni sp. nov., isolated from activated sludge.</title>
        <authorList>
            <person name="Sheng M."/>
        </authorList>
    </citation>
    <scope>NUCLEOTIDE SEQUENCE [LARGE SCALE GENOMIC DNA]</scope>
    <source>
        <strain evidence="3 4">HX-2-15</strain>
    </source>
</reference>
<evidence type="ECO:0000256" key="1">
    <source>
        <dbReference type="SAM" id="Phobius"/>
    </source>
</evidence>
<dbReference type="GO" id="GO:0042910">
    <property type="term" value="F:xenobiotic transmembrane transporter activity"/>
    <property type="evidence" value="ECO:0007669"/>
    <property type="project" value="TreeGrafter"/>
</dbReference>